<accession>A0A9W9KB44</accession>
<dbReference type="Proteomes" id="UP001149074">
    <property type="component" value="Unassembled WGS sequence"/>
</dbReference>
<protein>
    <submittedName>
        <fullName evidence="2">Uncharacterized protein</fullName>
    </submittedName>
</protein>
<dbReference type="RefSeq" id="XP_056474311.1">
    <property type="nucleotide sequence ID" value="XM_056618152.1"/>
</dbReference>
<evidence type="ECO:0000313" key="3">
    <source>
        <dbReference type="Proteomes" id="UP001149074"/>
    </source>
</evidence>
<evidence type="ECO:0000256" key="1">
    <source>
        <dbReference type="SAM" id="SignalP"/>
    </source>
</evidence>
<dbReference type="OrthoDB" id="4481775at2759"/>
<feature type="chain" id="PRO_5040918399" evidence="1">
    <location>
        <begin position="21"/>
        <end position="324"/>
    </location>
</feature>
<feature type="signal peptide" evidence="1">
    <location>
        <begin position="1"/>
        <end position="20"/>
    </location>
</feature>
<dbReference type="GeneID" id="81357131"/>
<reference evidence="2" key="2">
    <citation type="journal article" date="2023" name="IMA Fungus">
        <title>Comparative genomic study of the Penicillium genus elucidates a diverse pangenome and 15 lateral gene transfer events.</title>
        <authorList>
            <person name="Petersen C."/>
            <person name="Sorensen T."/>
            <person name="Nielsen M.R."/>
            <person name="Sondergaard T.E."/>
            <person name="Sorensen J.L."/>
            <person name="Fitzpatrick D.A."/>
            <person name="Frisvad J.C."/>
            <person name="Nielsen K.L."/>
        </authorList>
    </citation>
    <scope>NUCLEOTIDE SEQUENCE</scope>
    <source>
        <strain evidence="2">IBT 30761</strain>
    </source>
</reference>
<sequence length="324" mass="35834">MGLGSVLFSLFFLCSRMVVADTCDYYNLGNCINVQSEGSQSFEFKPLFPENPTLVYAIDELTSTEIQIETDKDPLWQPDEAQRISFWLEYPVINTTNEAFTLSQIGMLFTNVTGELGGGNNGCDGILGQQCAENLKDVLKWMLLEEVDGSSEDEKVLHNVLSELESRPLYNLSCPHDIFDDSALTLEKALAVEAVYDDTGYTFEPEFLPSGNSSFTYTTPVDRERSYEEQVRKIGVGIVVRFPITLEPEYDPTSEQYEGGRNTTLDGIQLELVCVRAEDNNSGDGAGGDTAGEEENNENLATLTRTSLAGVLVAFMAALLTVYY</sequence>
<gene>
    <name evidence="2" type="ORF">N7532_005658</name>
</gene>
<dbReference type="EMBL" id="JAPQKI010000005">
    <property type="protein sequence ID" value="KAJ5098657.1"/>
    <property type="molecule type" value="Genomic_DNA"/>
</dbReference>
<keyword evidence="1" id="KW-0732">Signal</keyword>
<proteinExistence type="predicted"/>
<evidence type="ECO:0000313" key="2">
    <source>
        <dbReference type="EMBL" id="KAJ5098657.1"/>
    </source>
</evidence>
<comment type="caution">
    <text evidence="2">The sequence shown here is derived from an EMBL/GenBank/DDBJ whole genome shotgun (WGS) entry which is preliminary data.</text>
</comment>
<name>A0A9W9KB44_9EURO</name>
<keyword evidence="3" id="KW-1185">Reference proteome</keyword>
<dbReference type="AlphaFoldDB" id="A0A9W9KB44"/>
<organism evidence="2 3">
    <name type="scientific">Penicillium argentinense</name>
    <dbReference type="NCBI Taxonomy" id="1131581"/>
    <lineage>
        <taxon>Eukaryota</taxon>
        <taxon>Fungi</taxon>
        <taxon>Dikarya</taxon>
        <taxon>Ascomycota</taxon>
        <taxon>Pezizomycotina</taxon>
        <taxon>Eurotiomycetes</taxon>
        <taxon>Eurotiomycetidae</taxon>
        <taxon>Eurotiales</taxon>
        <taxon>Aspergillaceae</taxon>
        <taxon>Penicillium</taxon>
    </lineage>
</organism>
<reference evidence="2" key="1">
    <citation type="submission" date="2022-11" db="EMBL/GenBank/DDBJ databases">
        <authorList>
            <person name="Petersen C."/>
        </authorList>
    </citation>
    <scope>NUCLEOTIDE SEQUENCE</scope>
    <source>
        <strain evidence="2">IBT 30761</strain>
    </source>
</reference>